<protein>
    <recommendedName>
        <fullName evidence="9">Probable butyrate kinase</fullName>
        <shortName evidence="9">BK</shortName>
        <ecNumber evidence="9">2.7.2.7</ecNumber>
    </recommendedName>
    <alternativeName>
        <fullName evidence="9">Branched-chain carboxylic acid kinase</fullName>
    </alternativeName>
</protein>
<evidence type="ECO:0000256" key="1">
    <source>
        <dbReference type="ARBA" id="ARBA00004496"/>
    </source>
</evidence>
<keyword evidence="3 9" id="KW-0963">Cytoplasm</keyword>
<gene>
    <name evidence="9" type="primary">buk</name>
    <name evidence="11" type="ORF">C7379_12020</name>
</gene>
<comment type="caution">
    <text evidence="11">The sequence shown here is derived from an EMBL/GenBank/DDBJ whole genome shotgun (WGS) entry which is preliminary data.</text>
</comment>
<dbReference type="OrthoDB" id="9771859at2"/>
<evidence type="ECO:0000313" key="12">
    <source>
        <dbReference type="Proteomes" id="UP000245870"/>
    </source>
</evidence>
<comment type="catalytic activity">
    <reaction evidence="8 9">
        <text>butanoate + ATP = butanoyl phosphate + ADP</text>
        <dbReference type="Rhea" id="RHEA:13585"/>
        <dbReference type="ChEBI" id="CHEBI:17968"/>
        <dbReference type="ChEBI" id="CHEBI:30616"/>
        <dbReference type="ChEBI" id="CHEBI:58079"/>
        <dbReference type="ChEBI" id="CHEBI:456216"/>
        <dbReference type="EC" id="2.7.2.7"/>
    </reaction>
</comment>
<keyword evidence="7 9" id="KW-0067">ATP-binding</keyword>
<dbReference type="GO" id="GO:0005524">
    <property type="term" value="F:ATP binding"/>
    <property type="evidence" value="ECO:0007669"/>
    <property type="project" value="UniProtKB-KW"/>
</dbReference>
<dbReference type="InterPro" id="IPR011245">
    <property type="entry name" value="Butyrate_kin"/>
</dbReference>
<dbReference type="Proteomes" id="UP000245870">
    <property type="component" value="Unassembled WGS sequence"/>
</dbReference>
<keyword evidence="4 9" id="KW-0808">Transferase</keyword>
<dbReference type="GO" id="GO:0047761">
    <property type="term" value="F:butyrate kinase activity"/>
    <property type="evidence" value="ECO:0007669"/>
    <property type="project" value="UniProtKB-UniRule"/>
</dbReference>
<evidence type="ECO:0000256" key="5">
    <source>
        <dbReference type="ARBA" id="ARBA00022741"/>
    </source>
</evidence>
<keyword evidence="6 9" id="KW-0418">Kinase</keyword>
<organism evidence="11 12">
    <name type="scientific">Hallella colorans</name>
    <dbReference type="NCBI Taxonomy" id="1703337"/>
    <lineage>
        <taxon>Bacteria</taxon>
        <taxon>Pseudomonadati</taxon>
        <taxon>Bacteroidota</taxon>
        <taxon>Bacteroidia</taxon>
        <taxon>Bacteroidales</taxon>
        <taxon>Prevotellaceae</taxon>
        <taxon>Hallella</taxon>
    </lineage>
</organism>
<dbReference type="PIRSF" id="PIRSF036458">
    <property type="entry name" value="Butyrate_kin"/>
    <property type="match status" value="1"/>
</dbReference>
<keyword evidence="12" id="KW-1185">Reference proteome</keyword>
<sequence>MKILVINPGSTSTKIATFDDNTPTFSTNIHHSNSELAAFGDVHEQYDFRKELVLNELSAHNIPLNFDAVIGRGGIAKPVPGGAYEINDLMIHDNLNAKYHHACNLGCKIASDIAKLIPGSRALVAEPGVVDEMAPVARISGRPEMPRSCVWHALNQRAVAKHFAQEQGMRYEDLNLIVCHMGGGVSVAAHDHGKAVDVNNAISGEGPFSTERSGSLPSSDMVHLSFSGKYTKEQLLRMITGKGGITAHLGTNDMREVMDRVHAGDQQAKLVVEGMVYNIAKWICSLGAYFCGNVDAILVTGGVAHCAEIVSMLRQRVEFMAPFHCFPGENEMGALAEDALAVLHGEMNAQEYK</sequence>
<dbReference type="PANTHER" id="PTHR21060">
    <property type="entry name" value="ACETATE KINASE"/>
    <property type="match status" value="1"/>
</dbReference>
<dbReference type="GO" id="GO:0005737">
    <property type="term" value="C:cytoplasm"/>
    <property type="evidence" value="ECO:0007669"/>
    <property type="project" value="UniProtKB-SubCell"/>
</dbReference>
<evidence type="ECO:0000256" key="7">
    <source>
        <dbReference type="ARBA" id="ARBA00022840"/>
    </source>
</evidence>
<evidence type="ECO:0000256" key="4">
    <source>
        <dbReference type="ARBA" id="ARBA00022679"/>
    </source>
</evidence>
<dbReference type="PROSITE" id="PS01076">
    <property type="entry name" value="ACETATE_KINASE_2"/>
    <property type="match status" value="1"/>
</dbReference>
<dbReference type="InterPro" id="IPR000890">
    <property type="entry name" value="Aliphatic_acid_kin_short-chain"/>
</dbReference>
<evidence type="ECO:0000256" key="3">
    <source>
        <dbReference type="ARBA" id="ARBA00022490"/>
    </source>
</evidence>
<dbReference type="PROSITE" id="PS01075">
    <property type="entry name" value="ACETATE_KINASE_1"/>
    <property type="match status" value="1"/>
</dbReference>
<evidence type="ECO:0000256" key="10">
    <source>
        <dbReference type="RuleBase" id="RU003835"/>
    </source>
</evidence>
<dbReference type="InterPro" id="IPR043129">
    <property type="entry name" value="ATPase_NBD"/>
</dbReference>
<dbReference type="NCBIfam" id="TIGR02707">
    <property type="entry name" value="butyr_kinase"/>
    <property type="match status" value="1"/>
</dbReference>
<dbReference type="CDD" id="cd24011">
    <property type="entry name" value="ASKHA_NBD_BK"/>
    <property type="match status" value="1"/>
</dbReference>
<keyword evidence="5 9" id="KW-0547">Nucleotide-binding</keyword>
<accession>A0A2U0U090</accession>
<evidence type="ECO:0000256" key="2">
    <source>
        <dbReference type="ARBA" id="ARBA00008748"/>
    </source>
</evidence>
<evidence type="ECO:0000313" key="11">
    <source>
        <dbReference type="EMBL" id="PVX49326.1"/>
    </source>
</evidence>
<dbReference type="GO" id="GO:0008776">
    <property type="term" value="F:acetate kinase activity"/>
    <property type="evidence" value="ECO:0007669"/>
    <property type="project" value="TreeGrafter"/>
</dbReference>
<dbReference type="GO" id="GO:0006083">
    <property type="term" value="P:acetate metabolic process"/>
    <property type="evidence" value="ECO:0007669"/>
    <property type="project" value="TreeGrafter"/>
</dbReference>
<dbReference type="HAMAP" id="MF_00542">
    <property type="entry name" value="Butyrate_kinase"/>
    <property type="match status" value="1"/>
</dbReference>
<evidence type="ECO:0000256" key="6">
    <source>
        <dbReference type="ARBA" id="ARBA00022777"/>
    </source>
</evidence>
<dbReference type="EMBL" id="QENY01000020">
    <property type="protein sequence ID" value="PVX49326.1"/>
    <property type="molecule type" value="Genomic_DNA"/>
</dbReference>
<dbReference type="NCBIfam" id="NF002834">
    <property type="entry name" value="PRK03011.1-5"/>
    <property type="match status" value="1"/>
</dbReference>
<dbReference type="InterPro" id="IPR023865">
    <property type="entry name" value="Aliphatic_acid_kinase_CS"/>
</dbReference>
<dbReference type="SUPFAM" id="SSF53067">
    <property type="entry name" value="Actin-like ATPase domain"/>
    <property type="match status" value="2"/>
</dbReference>
<dbReference type="PRINTS" id="PR00471">
    <property type="entry name" value="ACETATEKNASE"/>
</dbReference>
<name>A0A2U0U090_9BACT</name>
<dbReference type="Pfam" id="PF00871">
    <property type="entry name" value="Acetate_kinase"/>
    <property type="match status" value="1"/>
</dbReference>
<evidence type="ECO:0000256" key="8">
    <source>
        <dbReference type="ARBA" id="ARBA00048596"/>
    </source>
</evidence>
<evidence type="ECO:0000256" key="9">
    <source>
        <dbReference type="HAMAP-Rule" id="MF_00542"/>
    </source>
</evidence>
<dbReference type="EC" id="2.7.2.7" evidence="9"/>
<comment type="similarity">
    <text evidence="2 9 10">Belongs to the acetokinase family.</text>
</comment>
<dbReference type="RefSeq" id="WP_116617168.1">
    <property type="nucleotide sequence ID" value="NZ_CALDWB010000004.1"/>
</dbReference>
<dbReference type="AlphaFoldDB" id="A0A2U0U090"/>
<reference evidence="11 12" key="1">
    <citation type="submission" date="2018-05" db="EMBL/GenBank/DDBJ databases">
        <title>Genomic Encyclopedia of Type Strains, Phase IV (KMG-IV): sequencing the most valuable type-strain genomes for metagenomic binning, comparative biology and taxonomic classification.</title>
        <authorList>
            <person name="Goeker M."/>
        </authorList>
    </citation>
    <scope>NUCLEOTIDE SEQUENCE [LARGE SCALE GENOMIC DNA]</scope>
    <source>
        <strain evidence="11 12">DSM 100333</strain>
    </source>
</reference>
<dbReference type="Gene3D" id="3.30.420.40">
    <property type="match status" value="2"/>
</dbReference>
<proteinExistence type="inferred from homology"/>
<comment type="subcellular location">
    <subcellularLocation>
        <location evidence="1 9">Cytoplasm</location>
    </subcellularLocation>
</comment>
<dbReference type="PANTHER" id="PTHR21060:SF3">
    <property type="entry name" value="BUTYRATE KINASE 2-RELATED"/>
    <property type="match status" value="1"/>
</dbReference>